<proteinExistence type="predicted"/>
<dbReference type="EMBL" id="JALLKP010000084">
    <property type="protein sequence ID" value="KAK2194571.1"/>
    <property type="molecule type" value="Genomic_DNA"/>
</dbReference>
<organism evidence="2 3">
    <name type="scientific">Babesia duncani</name>
    <dbReference type="NCBI Taxonomy" id="323732"/>
    <lineage>
        <taxon>Eukaryota</taxon>
        <taxon>Sar</taxon>
        <taxon>Alveolata</taxon>
        <taxon>Apicomplexa</taxon>
        <taxon>Aconoidasida</taxon>
        <taxon>Piroplasmida</taxon>
        <taxon>Babesiidae</taxon>
        <taxon>Babesia</taxon>
    </lineage>
</organism>
<protein>
    <submittedName>
        <fullName evidence="2">Uncharacterized protein</fullName>
    </submittedName>
</protein>
<keyword evidence="3" id="KW-1185">Reference proteome</keyword>
<comment type="caution">
    <text evidence="2">The sequence shown here is derived from an EMBL/GenBank/DDBJ whole genome shotgun (WGS) entry which is preliminary data.</text>
</comment>
<sequence>MHIHTKRFISTSFEELLRGMKRYKWLTDADKRKLLNQHNLKAIDPLKLSQIEEKLGLKPESYKQSNAPLLHESSTLPDPIKNELSRLRSRQRTTGRLWKQRNIIGVGKSKYFMGIDPNSELEQFETISSLFCDVKETETLVEDIKKATHYENIKQVLGSIRPVDQDEITDRFMDILARAIEKNISGLEFVEIFNLINNRRPILMNELADYESAYAMKRATLKNLIINKCTRNAFDESRIDKFLDRLGFLARQKFNAPLPPEVLEPLMAFKGIVKYSFCPVERLKQKIASIKAFITSVANGNPNILESLPEFQDPIGTNYPFANYYGFKSCVPNDVTGSILMGRTCNAKMDDVRYPNLQSVAHSLPKDRKYRAIVIHAIRVLERSRGWDHQSKIKVINRLVDVYNNLAPSSYYSRVLDRALPLEHHKRRLVYTKSRQQVFNQGLVYIGSLTKNHWTRATKAKGKGGKATVKNA</sequence>
<dbReference type="EMBL" id="JALLKP010000001">
    <property type="protein sequence ID" value="KAK2197623.1"/>
    <property type="molecule type" value="Genomic_DNA"/>
</dbReference>
<dbReference type="RefSeq" id="XP_067804465.1">
    <property type="nucleotide sequence ID" value="XM_067945674.1"/>
</dbReference>
<reference evidence="2" key="1">
    <citation type="journal article" date="2023" name="Nat. Microbiol.">
        <title>Babesia duncani multi-omics identifies virulence factors and drug targets.</title>
        <authorList>
            <person name="Singh P."/>
            <person name="Lonardi S."/>
            <person name="Liang Q."/>
            <person name="Vydyam P."/>
            <person name="Khabirova E."/>
            <person name="Fang T."/>
            <person name="Gihaz S."/>
            <person name="Thekkiniath J."/>
            <person name="Munshi M."/>
            <person name="Abel S."/>
            <person name="Ciampossin L."/>
            <person name="Batugedara G."/>
            <person name="Gupta M."/>
            <person name="Lu X.M."/>
            <person name="Lenz T."/>
            <person name="Chakravarty S."/>
            <person name="Cornillot E."/>
            <person name="Hu Y."/>
            <person name="Ma W."/>
            <person name="Gonzalez L.M."/>
            <person name="Sanchez S."/>
            <person name="Estrada K."/>
            <person name="Sanchez-Flores A."/>
            <person name="Montero E."/>
            <person name="Harb O.S."/>
            <person name="Le Roch K.G."/>
            <person name="Mamoun C.B."/>
        </authorList>
    </citation>
    <scope>NUCLEOTIDE SEQUENCE</scope>
    <source>
        <strain evidence="2">WA1</strain>
    </source>
</reference>
<evidence type="ECO:0000313" key="2">
    <source>
        <dbReference type="EMBL" id="KAK2197623.1"/>
    </source>
</evidence>
<dbReference type="Proteomes" id="UP001214638">
    <property type="component" value="Unassembled WGS sequence"/>
</dbReference>
<evidence type="ECO:0000313" key="3">
    <source>
        <dbReference type="Proteomes" id="UP001214638"/>
    </source>
</evidence>
<dbReference type="KEGG" id="bdw:94334923"/>
<name>A0AAD9PNJ5_9APIC</name>
<dbReference type="GeneID" id="94334923"/>
<gene>
    <name evidence="2" type="ORF">BdWA1_000625</name>
    <name evidence="1" type="ORF">BdWA1_003951</name>
</gene>
<accession>A0AAD9PNJ5</accession>
<evidence type="ECO:0000313" key="1">
    <source>
        <dbReference type="EMBL" id="KAK2194571.1"/>
    </source>
</evidence>
<dbReference type="AlphaFoldDB" id="A0AAD9PNJ5"/>